<dbReference type="KEGG" id="esx:ESOMN_v1c05990"/>
<gene>
    <name evidence="1" type="ORF">ESOMN_v1c05990</name>
</gene>
<dbReference type="Proteomes" id="UP000232230">
    <property type="component" value="Chromosome"/>
</dbReference>
<protein>
    <submittedName>
        <fullName evidence="1">Uncharacterized protein</fullName>
    </submittedName>
</protein>
<dbReference type="Pfam" id="PF13589">
    <property type="entry name" value="HATPase_c_3"/>
    <property type="match status" value="1"/>
</dbReference>
<reference evidence="1 2" key="1">
    <citation type="submission" date="2017-11" db="EMBL/GenBank/DDBJ databases">
        <title>Genome sequence of Entomoplasma somnilux PYAN-1 (ATCC 49194).</title>
        <authorList>
            <person name="Lo W.-S."/>
            <person name="Gasparich G.E."/>
            <person name="Kuo C.-H."/>
        </authorList>
    </citation>
    <scope>NUCLEOTIDE SEQUENCE [LARGE SCALE GENOMIC DNA]</scope>
    <source>
        <strain evidence="1 2">PYAN-1</strain>
    </source>
</reference>
<sequence>MKKQMQTPYASLLAKKNDPSKPYYMISELIDNSIASWDDNKMKQSLKIEILIDNVNKKIELVDNAFGMSEDELANSIKLNLETPGNKLNMFGVGMKNCAFWFGKDLTIISKKNNSKIAYKTEILISKISDINDVVTWEVEKYKGDITGTKIIIENIYAERIIQKSVLEKDIIPILKSKYCKYISEKGVGIDIKFVDARSNQKFSYEIDSEAYISQVISEKFKIKFLENVENYIKKPKILKGLKAKVIEKVENNDPLDFEFVIQRFDNDIHFRFGILSQGSVGQDEVKQFKKMYGLTTFQNGRAININNVNAIELGEYTRTNIKRVYGQVELGHIFRPDNNKQAFNFGENEEDFKELIKDIGSDLLELANCVKVTIGNEMRIKNGNTKSTANKIEKTLNHKTNLNFAINNNEIVFIDNIKNFKIEIEEVTESDKNAPYYFVRAENKEFEPVRHIKITFNINHPIWKPLTLGNKIDLKEVLYPLISVIGISNLIFDDKLLQYIIGSKTTGKADLEDVLNKIARYLIK</sequence>
<accession>A0A2K8P1U8</accession>
<evidence type="ECO:0000313" key="1">
    <source>
        <dbReference type="EMBL" id="ATZ18981.1"/>
    </source>
</evidence>
<name>A0A2K8P1U8_9MOLU</name>
<dbReference type="InterPro" id="IPR036890">
    <property type="entry name" value="HATPase_C_sf"/>
</dbReference>
<proteinExistence type="predicted"/>
<evidence type="ECO:0000313" key="2">
    <source>
        <dbReference type="Proteomes" id="UP000232230"/>
    </source>
</evidence>
<dbReference type="RefSeq" id="WP_024863496.1">
    <property type="nucleotide sequence ID" value="NZ_CP024965.1"/>
</dbReference>
<dbReference type="EMBL" id="CP024965">
    <property type="protein sequence ID" value="ATZ18981.1"/>
    <property type="molecule type" value="Genomic_DNA"/>
</dbReference>
<keyword evidence="2" id="KW-1185">Reference proteome</keyword>
<organism evidence="1 2">
    <name type="scientific">Williamsoniiplasma somnilux</name>
    <dbReference type="NCBI Taxonomy" id="215578"/>
    <lineage>
        <taxon>Bacteria</taxon>
        <taxon>Bacillati</taxon>
        <taxon>Mycoplasmatota</taxon>
        <taxon>Mollicutes</taxon>
        <taxon>Entomoplasmatales</taxon>
        <taxon>Williamsoniiplasma</taxon>
    </lineage>
</organism>
<dbReference type="Gene3D" id="3.30.565.10">
    <property type="entry name" value="Histidine kinase-like ATPase, C-terminal domain"/>
    <property type="match status" value="1"/>
</dbReference>
<dbReference type="SUPFAM" id="SSF55874">
    <property type="entry name" value="ATPase domain of HSP90 chaperone/DNA topoisomerase II/histidine kinase"/>
    <property type="match status" value="1"/>
</dbReference>
<dbReference type="AlphaFoldDB" id="A0A2K8P1U8"/>